<dbReference type="SUPFAM" id="SSF46689">
    <property type="entry name" value="Homeodomain-like"/>
    <property type="match status" value="1"/>
</dbReference>
<evidence type="ECO:0000256" key="4">
    <source>
        <dbReference type="PROSITE-ProRule" id="PRU00335"/>
    </source>
</evidence>
<dbReference type="PRINTS" id="PR00455">
    <property type="entry name" value="HTHTETR"/>
</dbReference>
<dbReference type="PROSITE" id="PS50977">
    <property type="entry name" value="HTH_TETR_2"/>
    <property type="match status" value="1"/>
</dbReference>
<dbReference type="InterPro" id="IPR001647">
    <property type="entry name" value="HTH_TetR"/>
</dbReference>
<evidence type="ECO:0000313" key="6">
    <source>
        <dbReference type="EMBL" id="KJF75289.1"/>
    </source>
</evidence>
<dbReference type="InterPro" id="IPR011075">
    <property type="entry name" value="TetR_C"/>
</dbReference>
<evidence type="ECO:0000256" key="3">
    <source>
        <dbReference type="ARBA" id="ARBA00023163"/>
    </source>
</evidence>
<gene>
    <name evidence="6" type="ORF">RP75_01120</name>
</gene>
<dbReference type="RefSeq" id="WP_045015295.1">
    <property type="nucleotide sequence ID" value="NZ_CP166104.1"/>
</dbReference>
<sequence>MKNPQTTADDILRCARSLIIKGGYNSFSYADISSVVGIRNASIHHHFPSKSDLVRKLVEQYRKEAEAGFAELERNISDPFEQLRAYVGYWEGCIADATHPFCVCALLASEIPVLPEPVVLEVRTHFRTLSDWLTAVLERGVAQGRLALTGTARANAEMFMATVHGAMLSARAHGDAATFGAIAHPLLERITV</sequence>
<feature type="DNA-binding region" description="H-T-H motif" evidence="4">
    <location>
        <begin position="28"/>
        <end position="47"/>
    </location>
</feature>
<name>A0ABR5DE74_9HYPH</name>
<dbReference type="Pfam" id="PF16925">
    <property type="entry name" value="TetR_C_13"/>
    <property type="match status" value="1"/>
</dbReference>
<dbReference type="EMBL" id="JWIT01000001">
    <property type="protein sequence ID" value="KJF75289.1"/>
    <property type="molecule type" value="Genomic_DNA"/>
</dbReference>
<keyword evidence="1" id="KW-0805">Transcription regulation</keyword>
<keyword evidence="2 4" id="KW-0238">DNA-binding</keyword>
<evidence type="ECO:0000313" key="7">
    <source>
        <dbReference type="Proteomes" id="UP000032564"/>
    </source>
</evidence>
<comment type="caution">
    <text evidence="6">The sequence shown here is derived from an EMBL/GenBank/DDBJ whole genome shotgun (WGS) entry which is preliminary data.</text>
</comment>
<dbReference type="InterPro" id="IPR036271">
    <property type="entry name" value="Tet_transcr_reg_TetR-rel_C_sf"/>
</dbReference>
<dbReference type="InterPro" id="IPR009057">
    <property type="entry name" value="Homeodomain-like_sf"/>
</dbReference>
<proteinExistence type="predicted"/>
<dbReference type="SUPFAM" id="SSF48498">
    <property type="entry name" value="Tetracyclin repressor-like, C-terminal domain"/>
    <property type="match status" value="1"/>
</dbReference>
<evidence type="ECO:0000256" key="1">
    <source>
        <dbReference type="ARBA" id="ARBA00023015"/>
    </source>
</evidence>
<evidence type="ECO:0000256" key="2">
    <source>
        <dbReference type="ARBA" id="ARBA00023125"/>
    </source>
</evidence>
<reference evidence="6 7" key="1">
    <citation type="submission" date="2014-12" db="EMBL/GenBank/DDBJ databases">
        <authorList>
            <person name="Kuzmanovic N."/>
            <person name="Pulawska J."/>
            <person name="Obradovic A."/>
        </authorList>
    </citation>
    <scope>NUCLEOTIDE SEQUENCE [LARGE SCALE GENOMIC DNA]</scope>
    <source>
        <strain evidence="6 7">KFB 330</strain>
    </source>
</reference>
<evidence type="ECO:0000259" key="5">
    <source>
        <dbReference type="PROSITE" id="PS50977"/>
    </source>
</evidence>
<dbReference type="Gene3D" id="1.10.357.10">
    <property type="entry name" value="Tetracycline Repressor, domain 2"/>
    <property type="match status" value="1"/>
</dbReference>
<dbReference type="Pfam" id="PF00440">
    <property type="entry name" value="TetR_N"/>
    <property type="match status" value="1"/>
</dbReference>
<dbReference type="Proteomes" id="UP000032564">
    <property type="component" value="Unassembled WGS sequence"/>
</dbReference>
<protein>
    <submittedName>
        <fullName evidence="6">TetR family transcriptional regulator</fullName>
    </submittedName>
</protein>
<keyword evidence="3" id="KW-0804">Transcription</keyword>
<feature type="domain" description="HTH tetR-type" evidence="5">
    <location>
        <begin position="5"/>
        <end position="65"/>
    </location>
</feature>
<accession>A0ABR5DE74</accession>
<dbReference type="PANTHER" id="PTHR47506">
    <property type="entry name" value="TRANSCRIPTIONAL REGULATORY PROTEIN"/>
    <property type="match status" value="1"/>
</dbReference>
<dbReference type="PANTHER" id="PTHR47506:SF6">
    <property type="entry name" value="HTH-TYPE TRANSCRIPTIONAL REPRESSOR NEMR"/>
    <property type="match status" value="1"/>
</dbReference>
<keyword evidence="7" id="KW-1185">Reference proteome</keyword>
<organism evidence="6 7">
    <name type="scientific">Agrobacterium arsenijevicii</name>
    <dbReference type="NCBI Taxonomy" id="1585697"/>
    <lineage>
        <taxon>Bacteria</taxon>
        <taxon>Pseudomonadati</taxon>
        <taxon>Pseudomonadota</taxon>
        <taxon>Alphaproteobacteria</taxon>
        <taxon>Hyphomicrobiales</taxon>
        <taxon>Rhizobiaceae</taxon>
        <taxon>Rhizobium/Agrobacterium group</taxon>
        <taxon>Agrobacterium</taxon>
    </lineage>
</organism>